<evidence type="ECO:0000256" key="4">
    <source>
        <dbReference type="ARBA" id="ARBA00022960"/>
    </source>
</evidence>
<proteinExistence type="inferred from homology"/>
<geneLocation type="plasmid" evidence="11">
    <name>p06-1619-1</name>
</geneLocation>
<evidence type="ECO:0000256" key="10">
    <source>
        <dbReference type="SAM" id="Phobius"/>
    </source>
</evidence>
<feature type="transmembrane region" description="Helical" evidence="10">
    <location>
        <begin position="389"/>
        <end position="408"/>
    </location>
</feature>
<dbReference type="GO" id="GO:0009252">
    <property type="term" value="P:peptidoglycan biosynthetic process"/>
    <property type="evidence" value="ECO:0007669"/>
    <property type="project" value="UniProtKB-KW"/>
</dbReference>
<evidence type="ECO:0000256" key="1">
    <source>
        <dbReference type="ARBA" id="ARBA00004651"/>
    </source>
</evidence>
<dbReference type="InterPro" id="IPR004268">
    <property type="entry name" value="MurJ"/>
</dbReference>
<feature type="transmembrane region" description="Helical" evidence="10">
    <location>
        <begin position="38"/>
        <end position="59"/>
    </location>
</feature>
<comment type="function">
    <text evidence="8">Involved in peptidoglycan biosynthesis. Transports lipid-linked peptidoglycan precursors from the inner to the outer leaflet of the cytoplasmic membrane.</text>
</comment>
<keyword evidence="7 10" id="KW-0472">Membrane</keyword>
<reference evidence="11" key="1">
    <citation type="journal article" date="2017" name="Genome Biol. Evol.">
        <title>Genomic Epidemiology of NDM-1-Encoding Plasmids in Latin American Clinical Isolates Reveals Insights into the Evolution of Multidrug Resistance.</title>
        <authorList>
            <person name="Marquez-Ortiz R.A."/>
            <person name="Haggerty L."/>
            <person name="Olarte N."/>
            <person name="Duarte C."/>
            <person name="Garza-Ramos U."/>
            <person name="Silva-Sanchez J."/>
            <person name="Castro B.E."/>
            <person name="Sim E.M."/>
            <person name="Beltran M."/>
            <person name="Moncada M.V."/>
            <person name="Valderrama A."/>
            <person name="Castellanos J.E."/>
            <person name="Charles I.G."/>
            <person name="Vanegas N."/>
            <person name="Escobar-Perez J."/>
            <person name="Petty N.K."/>
        </authorList>
    </citation>
    <scope>NUCLEOTIDE SEQUENCE</scope>
    <source>
        <strain evidence="11">06-1619</strain>
        <plasmid evidence="11">p06-1619-1</plasmid>
    </source>
</reference>
<keyword evidence="3 10" id="KW-0812">Transmembrane</keyword>
<comment type="subcellular location">
    <subcellularLocation>
        <location evidence="1">Cell membrane</location>
        <topology evidence="1">Multi-pass membrane protein</topology>
    </subcellularLocation>
</comment>
<evidence type="ECO:0000256" key="8">
    <source>
        <dbReference type="ARBA" id="ARBA00060041"/>
    </source>
</evidence>
<evidence type="ECO:0000256" key="7">
    <source>
        <dbReference type="ARBA" id="ARBA00023136"/>
    </source>
</evidence>
<evidence type="ECO:0000256" key="5">
    <source>
        <dbReference type="ARBA" id="ARBA00022984"/>
    </source>
</evidence>
<sequence>MRSIYLLFFSISNLLFIVAIQLVTLIKVGPSSATDALFAGMTIPSVALAVLIGSLNNYLVPQFVTSKDVKKKMWGQSYVFFLGTTAFLLPFVASCHWWLGAVFSGFDSKTLHLTYQIIIIQFLVMPFTIVSAIYTAYFNSQSRFICAEAIPAACSIVIIPFVFVTIPTYGVLSVSYLYAAKILLSFLVQSLFVGKPIKVNKNELDIMKTIHGIKYLMLGSIYYKSGPVIDRHILSHTTSGTMSLFVLVQQLLSMGNLILTKVIVIPQITVMNQVIGNGDSIFRRWLARRVLLLLTIVLALFISFCSVGGFILTLVCDYFSLTKFDPHVIWLLGITLFGTLIGDFVSTLISSSFYSRGDTKTPSLLSILTFTIFIPVKFIAFYFSGVYGLAMASSAYSLINMMALYKIIMVKLK</sequence>
<protein>
    <submittedName>
        <fullName evidence="11">MviN-like protein</fullName>
    </submittedName>
</protein>
<feature type="transmembrane region" description="Helical" evidence="10">
    <location>
        <begin position="176"/>
        <end position="194"/>
    </location>
</feature>
<evidence type="ECO:0000256" key="3">
    <source>
        <dbReference type="ARBA" id="ARBA00022692"/>
    </source>
</evidence>
<feature type="transmembrane region" description="Helical" evidence="10">
    <location>
        <begin position="327"/>
        <end position="351"/>
    </location>
</feature>
<accession>A0A220DIT6</accession>
<feature type="transmembrane region" description="Helical" evidence="10">
    <location>
        <begin position="79"/>
        <end position="101"/>
    </location>
</feature>
<feature type="transmembrane region" description="Helical" evidence="10">
    <location>
        <begin position="290"/>
        <end position="315"/>
    </location>
</feature>
<organism evidence="11">
    <name type="scientific">Providencia rettgeri</name>
    <dbReference type="NCBI Taxonomy" id="587"/>
    <lineage>
        <taxon>Bacteria</taxon>
        <taxon>Pseudomonadati</taxon>
        <taxon>Pseudomonadota</taxon>
        <taxon>Gammaproteobacteria</taxon>
        <taxon>Enterobacterales</taxon>
        <taxon>Morganellaceae</taxon>
        <taxon>Providencia</taxon>
    </lineage>
</organism>
<comment type="similarity">
    <text evidence="9">Belongs to the MurJ/MviN family.</text>
</comment>
<dbReference type="GO" id="GO:0008360">
    <property type="term" value="P:regulation of cell shape"/>
    <property type="evidence" value="ECO:0007669"/>
    <property type="project" value="UniProtKB-KW"/>
</dbReference>
<gene>
    <name evidence="11" type="ORF">PRE19P2_0670</name>
</gene>
<feature type="transmembrane region" description="Helical" evidence="10">
    <location>
        <begin position="363"/>
        <end position="383"/>
    </location>
</feature>
<dbReference type="AlphaFoldDB" id="A0A220DIT6"/>
<feature type="transmembrane region" description="Helical" evidence="10">
    <location>
        <begin position="5"/>
        <end position="26"/>
    </location>
</feature>
<keyword evidence="5" id="KW-0573">Peptidoglycan synthesis</keyword>
<evidence type="ECO:0000256" key="2">
    <source>
        <dbReference type="ARBA" id="ARBA00022475"/>
    </source>
</evidence>
<dbReference type="RefSeq" id="WP_172688841.1">
    <property type="nucleotide sequence ID" value="NZ_CP118864.1"/>
</dbReference>
<keyword evidence="11" id="KW-0614">Plasmid</keyword>
<dbReference type="GO" id="GO:0005886">
    <property type="term" value="C:plasma membrane"/>
    <property type="evidence" value="ECO:0007669"/>
    <property type="project" value="UniProtKB-SubCell"/>
</dbReference>
<keyword evidence="4" id="KW-0133">Cell shape</keyword>
<feature type="transmembrane region" description="Helical" evidence="10">
    <location>
        <begin position="113"/>
        <end position="137"/>
    </location>
</feature>
<evidence type="ECO:0000313" key="11">
    <source>
        <dbReference type="EMBL" id="ARV76154.1"/>
    </source>
</evidence>
<dbReference type="EMBL" id="KX832929">
    <property type="protein sequence ID" value="ARV76154.1"/>
    <property type="molecule type" value="Genomic_DNA"/>
</dbReference>
<evidence type="ECO:0000256" key="6">
    <source>
        <dbReference type="ARBA" id="ARBA00022989"/>
    </source>
</evidence>
<dbReference type="PRINTS" id="PR01806">
    <property type="entry name" value="VIRFACTRMVIN"/>
</dbReference>
<feature type="transmembrane region" description="Helical" evidence="10">
    <location>
        <begin position="149"/>
        <end position="170"/>
    </location>
</feature>
<keyword evidence="6 10" id="KW-1133">Transmembrane helix</keyword>
<name>A0A220DIT6_PRORE</name>
<dbReference type="Pfam" id="PF03023">
    <property type="entry name" value="MurJ"/>
    <property type="match status" value="1"/>
</dbReference>
<evidence type="ECO:0000256" key="9">
    <source>
        <dbReference type="ARBA" id="ARBA00061532"/>
    </source>
</evidence>
<keyword evidence="2" id="KW-1003">Cell membrane</keyword>